<evidence type="ECO:0000256" key="4">
    <source>
        <dbReference type="PIRSR" id="PIRSR000105-1"/>
    </source>
</evidence>
<dbReference type="InterPro" id="IPR022694">
    <property type="entry name" value="3-OHacyl-CoA_DH"/>
</dbReference>
<evidence type="ECO:0000256" key="3">
    <source>
        <dbReference type="ARBA" id="ARBA00023002"/>
    </source>
</evidence>
<comment type="pathway">
    <text evidence="1">Lipid metabolism; butanoate metabolism.</text>
</comment>
<evidence type="ECO:0000256" key="2">
    <source>
        <dbReference type="ARBA" id="ARBA00009463"/>
    </source>
</evidence>
<feature type="binding site" evidence="5">
    <location>
        <begin position="9"/>
        <end position="14"/>
    </location>
    <ligand>
        <name>NAD(+)</name>
        <dbReference type="ChEBI" id="CHEBI:57540"/>
    </ligand>
</feature>
<dbReference type="Proteomes" id="UP000295444">
    <property type="component" value="Unassembled WGS sequence"/>
</dbReference>
<dbReference type="InterPro" id="IPR013328">
    <property type="entry name" value="6PGD_dom2"/>
</dbReference>
<feature type="binding site" evidence="5">
    <location>
        <position position="90"/>
    </location>
    <ligand>
        <name>NAD(+)</name>
        <dbReference type="ChEBI" id="CHEBI:57540"/>
    </ligand>
</feature>
<proteinExistence type="inferred from homology"/>
<evidence type="ECO:0000313" key="8">
    <source>
        <dbReference type="EMBL" id="TDP92963.1"/>
    </source>
</evidence>
<evidence type="ECO:0000256" key="5">
    <source>
        <dbReference type="PIRSR" id="PIRSR000105-2"/>
    </source>
</evidence>
<dbReference type="InterPro" id="IPR006108">
    <property type="entry name" value="3HC_DH_C"/>
</dbReference>
<name>A0A4R6S160_LABRH</name>
<evidence type="ECO:0000256" key="1">
    <source>
        <dbReference type="ARBA" id="ARBA00005086"/>
    </source>
</evidence>
<dbReference type="PANTHER" id="PTHR48075">
    <property type="entry name" value="3-HYDROXYACYL-COA DEHYDROGENASE FAMILY PROTEIN"/>
    <property type="match status" value="1"/>
</dbReference>
<comment type="similarity">
    <text evidence="2">Belongs to the 3-hydroxyacyl-CoA dehydrogenase family.</text>
</comment>
<dbReference type="Gene3D" id="3.40.50.720">
    <property type="entry name" value="NAD(P)-binding Rossmann-like Domain"/>
    <property type="match status" value="1"/>
</dbReference>
<feature type="site" description="Important for catalytic activity" evidence="4">
    <location>
        <position position="138"/>
    </location>
</feature>
<organism evidence="8 9">
    <name type="scientific">Labedaea rhizosphaerae</name>
    <dbReference type="NCBI Taxonomy" id="598644"/>
    <lineage>
        <taxon>Bacteria</taxon>
        <taxon>Bacillati</taxon>
        <taxon>Actinomycetota</taxon>
        <taxon>Actinomycetes</taxon>
        <taxon>Pseudonocardiales</taxon>
        <taxon>Pseudonocardiaceae</taxon>
        <taxon>Labedaea</taxon>
    </lineage>
</organism>
<dbReference type="FunFam" id="3.40.50.720:FF:000009">
    <property type="entry name" value="Fatty oxidation complex, alpha subunit"/>
    <property type="match status" value="1"/>
</dbReference>
<dbReference type="SUPFAM" id="SSF51735">
    <property type="entry name" value="NAD(P)-binding Rossmann-fold domains"/>
    <property type="match status" value="1"/>
</dbReference>
<dbReference type="InterPro" id="IPR008927">
    <property type="entry name" value="6-PGluconate_DH-like_C_sf"/>
</dbReference>
<keyword evidence="5" id="KW-0520">NAD</keyword>
<dbReference type="PANTHER" id="PTHR48075:SF5">
    <property type="entry name" value="3-HYDROXYBUTYRYL-COA DEHYDROGENASE"/>
    <property type="match status" value="1"/>
</dbReference>
<feature type="domain" description="3-hydroxyacyl-CoA dehydrogenase NAD binding" evidence="7">
    <location>
        <begin position="4"/>
        <end position="181"/>
    </location>
</feature>
<comment type="caution">
    <text evidence="8">The sequence shown here is derived from an EMBL/GenBank/DDBJ whole genome shotgun (WGS) entry which is preliminary data.</text>
</comment>
<evidence type="ECO:0000313" key="9">
    <source>
        <dbReference type="Proteomes" id="UP000295444"/>
    </source>
</evidence>
<keyword evidence="9" id="KW-1185">Reference proteome</keyword>
<dbReference type="Pfam" id="PF00725">
    <property type="entry name" value="3HCDH"/>
    <property type="match status" value="1"/>
</dbReference>
<feature type="binding site" evidence="5">
    <location>
        <position position="32"/>
    </location>
    <ligand>
        <name>NAD(+)</name>
        <dbReference type="ChEBI" id="CHEBI:57540"/>
    </ligand>
</feature>
<dbReference type="PIRSF" id="PIRSF000105">
    <property type="entry name" value="HCDH"/>
    <property type="match status" value="1"/>
</dbReference>
<protein>
    <submittedName>
        <fullName evidence="8">3-hydroxyacyl-CoA dehydrogenase</fullName>
    </submittedName>
</protein>
<dbReference type="OrthoDB" id="3229174at2"/>
<dbReference type="Pfam" id="PF02737">
    <property type="entry name" value="3HCDH_N"/>
    <property type="match status" value="1"/>
</dbReference>
<feature type="binding site" evidence="5">
    <location>
        <position position="272"/>
    </location>
    <ligand>
        <name>NAD(+)</name>
        <dbReference type="ChEBI" id="CHEBI:57540"/>
    </ligand>
</feature>
<dbReference type="GO" id="GO:0016616">
    <property type="term" value="F:oxidoreductase activity, acting on the CH-OH group of donors, NAD or NADP as acceptor"/>
    <property type="evidence" value="ECO:0007669"/>
    <property type="project" value="InterPro"/>
</dbReference>
<keyword evidence="3" id="KW-0560">Oxidoreductase</keyword>
<accession>A0A4R6S160</accession>
<dbReference type="EMBL" id="SNXZ01000007">
    <property type="protein sequence ID" value="TDP92963.1"/>
    <property type="molecule type" value="Genomic_DNA"/>
</dbReference>
<dbReference type="AlphaFoldDB" id="A0A4R6S160"/>
<reference evidence="8 9" key="1">
    <citation type="submission" date="2019-03" db="EMBL/GenBank/DDBJ databases">
        <title>Genomic Encyclopedia of Type Strains, Phase IV (KMG-IV): sequencing the most valuable type-strain genomes for metagenomic binning, comparative biology and taxonomic classification.</title>
        <authorList>
            <person name="Goeker M."/>
        </authorList>
    </citation>
    <scope>NUCLEOTIDE SEQUENCE [LARGE SCALE GENOMIC DNA]</scope>
    <source>
        <strain evidence="8 9">DSM 45361</strain>
    </source>
</reference>
<sequence>MIHNIGVVGAGTMGIGVSHAFAAGGRSVTLVDVSDEALDKAREAIVRDLRMAAMFHRTTEAPGEVLDRITFTTKLEGLADAGFVVENVTEKPEIKQEVYKGLDEICPADCVFGVNTSAIPITRVGAWTGRPDKVIGTHFMNPAQLKPLVEVIKGFHTSEETVALTQSTLAEIGKESIVVNDSPGFVTNRVAMLTVNEAVMLLEEGVSTAADIDRLFVTCFGHKMGPLATADMIGLDTILYSLEVLLANFNDPKFRPSVLLKQYVDAGLLGRKSGRGFFDYATTA</sequence>
<dbReference type="GO" id="GO:0070403">
    <property type="term" value="F:NAD+ binding"/>
    <property type="evidence" value="ECO:0007669"/>
    <property type="project" value="InterPro"/>
</dbReference>
<dbReference type="InterPro" id="IPR036291">
    <property type="entry name" value="NAD(P)-bd_dom_sf"/>
</dbReference>
<evidence type="ECO:0000259" key="7">
    <source>
        <dbReference type="Pfam" id="PF02737"/>
    </source>
</evidence>
<dbReference type="SUPFAM" id="SSF48179">
    <property type="entry name" value="6-phosphogluconate dehydrogenase C-terminal domain-like"/>
    <property type="match status" value="1"/>
</dbReference>
<dbReference type="RefSeq" id="WP_133853302.1">
    <property type="nucleotide sequence ID" value="NZ_SNXZ01000007.1"/>
</dbReference>
<dbReference type="GO" id="GO:0006631">
    <property type="term" value="P:fatty acid metabolic process"/>
    <property type="evidence" value="ECO:0007669"/>
    <property type="project" value="InterPro"/>
</dbReference>
<dbReference type="InterPro" id="IPR006176">
    <property type="entry name" value="3-OHacyl-CoA_DH_NAD-bd"/>
</dbReference>
<feature type="domain" description="3-hydroxyacyl-CoA dehydrogenase C-terminal" evidence="6">
    <location>
        <begin position="184"/>
        <end position="280"/>
    </location>
</feature>
<feature type="binding site" evidence="5">
    <location>
        <position position="95"/>
    </location>
    <ligand>
        <name>NAD(+)</name>
        <dbReference type="ChEBI" id="CHEBI:57540"/>
    </ligand>
</feature>
<evidence type="ECO:0000259" key="6">
    <source>
        <dbReference type="Pfam" id="PF00725"/>
    </source>
</evidence>
<dbReference type="Gene3D" id="1.10.1040.10">
    <property type="entry name" value="N-(1-d-carboxylethyl)-l-norvaline Dehydrogenase, domain 2"/>
    <property type="match status" value="1"/>
</dbReference>
<feature type="binding site" evidence="5">
    <location>
        <position position="141"/>
    </location>
    <ligand>
        <name>NAD(+)</name>
        <dbReference type="ChEBI" id="CHEBI:57540"/>
    </ligand>
</feature>
<gene>
    <name evidence="8" type="ORF">EV186_107198</name>
</gene>
<feature type="binding site" evidence="5">
    <location>
        <position position="117"/>
    </location>
    <ligand>
        <name>NAD(+)</name>
        <dbReference type="ChEBI" id="CHEBI:57540"/>
    </ligand>
</feature>